<evidence type="ECO:0000256" key="7">
    <source>
        <dbReference type="ARBA" id="ARBA00042896"/>
    </source>
</evidence>
<gene>
    <name evidence="12" type="ORF">Prum_054120</name>
</gene>
<dbReference type="Pfam" id="PF07731">
    <property type="entry name" value="Cu-oxidase_2"/>
    <property type="match status" value="1"/>
</dbReference>
<feature type="domain" description="Plastocyanin-like" evidence="10">
    <location>
        <begin position="378"/>
        <end position="494"/>
    </location>
</feature>
<dbReference type="InterPro" id="IPR011707">
    <property type="entry name" value="Cu-oxidase-like_N"/>
</dbReference>
<evidence type="ECO:0000256" key="8">
    <source>
        <dbReference type="ARBA" id="ARBA00043090"/>
    </source>
</evidence>
<dbReference type="PROSITE" id="PS00080">
    <property type="entry name" value="MULTICOPPER_OXIDASE2"/>
    <property type="match status" value="1"/>
</dbReference>
<evidence type="ECO:0000256" key="3">
    <source>
        <dbReference type="ARBA" id="ARBA00022723"/>
    </source>
</evidence>
<dbReference type="InterPro" id="IPR011706">
    <property type="entry name" value="Cu-oxidase_C"/>
</dbReference>
<dbReference type="EMBL" id="BLPG01000001">
    <property type="protein sequence ID" value="GFJ91770.1"/>
    <property type="molecule type" value="Genomic_DNA"/>
</dbReference>
<dbReference type="Pfam" id="PF07732">
    <property type="entry name" value="Cu-oxidase_3"/>
    <property type="match status" value="1"/>
</dbReference>
<organism evidence="12 13">
    <name type="scientific">Phytohabitans rumicis</name>
    <dbReference type="NCBI Taxonomy" id="1076125"/>
    <lineage>
        <taxon>Bacteria</taxon>
        <taxon>Bacillati</taxon>
        <taxon>Actinomycetota</taxon>
        <taxon>Actinomycetes</taxon>
        <taxon>Micromonosporales</taxon>
        <taxon>Micromonosporaceae</taxon>
    </lineage>
</organism>
<evidence type="ECO:0000256" key="2">
    <source>
        <dbReference type="ARBA" id="ARBA00011245"/>
    </source>
</evidence>
<comment type="similarity">
    <text evidence="1">Belongs to the multicopper oxidase family.</text>
</comment>
<evidence type="ECO:0000313" key="12">
    <source>
        <dbReference type="EMBL" id="GFJ91770.1"/>
    </source>
</evidence>
<dbReference type="EC" id="1.16.3.4" evidence="5"/>
<accession>A0A6V8L898</accession>
<sequence>MTHGKREWFPAHEKAPRLSRRGVLIGLGGLAVGGALAGSALRYAPNASAAATGTLNIPTLLTPTDDDGVDVYSLTMQTGTAQLRTGLTSSTAGFNGSYLGPVIKVDNGDRVRMEVTNNIGAETTVHWHGAHIPPSVDGGPQNIIAAGTTWSPEFDINQEACTLWFHPHGLTTTAAQVALGLAGMILVDDDSDGAAALPNDYGVNQFPLIVQSVPVNSSGVIQSTTAGLQSTATTFPLIVNGANVASATPTLNVDENRVRFHVLNGSITDIITVSRSDGGTMTQVATDAALLPSPTSVTSVRLVAGERAEIVLDLSGTVTLQATVTAGGARGGSGTSSILTITTADTTTRDALPSTLNTIAALDTTGATTRTMALSNTGNTMFINGISGTTMEVMEENMIMTTLDAVEVWTITNATNLLHSFHLHDVPFQVLAVNGSAPTGTLSGTWRDTIEIPAQSTRQIAMKFTDYADDTYGYMLHCHNAIHEDEGMMLMLMVM</sequence>
<comment type="catalytic activity">
    <reaction evidence="9">
        <text>4 Cu(+) + O2 + 4 H(+) = 4 Cu(2+) + 2 H2O</text>
        <dbReference type="Rhea" id="RHEA:30083"/>
        <dbReference type="ChEBI" id="CHEBI:15377"/>
        <dbReference type="ChEBI" id="CHEBI:15378"/>
        <dbReference type="ChEBI" id="CHEBI:15379"/>
        <dbReference type="ChEBI" id="CHEBI:29036"/>
        <dbReference type="ChEBI" id="CHEBI:49552"/>
        <dbReference type="EC" id="1.16.3.4"/>
    </reaction>
    <physiologicalReaction direction="left-to-right" evidence="9">
        <dbReference type="Rhea" id="RHEA:30084"/>
    </physiologicalReaction>
</comment>
<dbReference type="InterPro" id="IPR008972">
    <property type="entry name" value="Cupredoxin"/>
</dbReference>
<comment type="caution">
    <text evidence="12">The sequence shown here is derived from an EMBL/GenBank/DDBJ whole genome shotgun (WGS) entry which is preliminary data.</text>
</comment>
<evidence type="ECO:0000256" key="4">
    <source>
        <dbReference type="ARBA" id="ARBA00023002"/>
    </source>
</evidence>
<keyword evidence="3" id="KW-0479">Metal-binding</keyword>
<dbReference type="Gene3D" id="2.60.40.420">
    <property type="entry name" value="Cupredoxins - blue copper proteins"/>
    <property type="match status" value="3"/>
</dbReference>
<evidence type="ECO:0000259" key="10">
    <source>
        <dbReference type="Pfam" id="PF07731"/>
    </source>
</evidence>
<dbReference type="PANTHER" id="PTHR48267:SF1">
    <property type="entry name" value="BILIRUBIN OXIDASE"/>
    <property type="match status" value="1"/>
</dbReference>
<dbReference type="PROSITE" id="PS51318">
    <property type="entry name" value="TAT"/>
    <property type="match status" value="1"/>
</dbReference>
<dbReference type="Proteomes" id="UP000482960">
    <property type="component" value="Unassembled WGS sequence"/>
</dbReference>
<comment type="subunit">
    <text evidence="2">Monomer.</text>
</comment>
<evidence type="ECO:0000313" key="13">
    <source>
        <dbReference type="Proteomes" id="UP000482960"/>
    </source>
</evidence>
<dbReference type="RefSeq" id="WP_218577335.1">
    <property type="nucleotide sequence ID" value="NZ_BAABJB010000004.1"/>
</dbReference>
<name>A0A6V8L898_9ACTN</name>
<protein>
    <recommendedName>
        <fullName evidence="6">Multicopper oxidase CueO</fullName>
        <ecNumber evidence="5">1.16.3.4</ecNumber>
    </recommendedName>
    <alternativeName>
        <fullName evidence="7">Copper efflux oxidase</fullName>
    </alternativeName>
    <alternativeName>
        <fullName evidence="8">Cuprous oxidase</fullName>
    </alternativeName>
</protein>
<dbReference type="SUPFAM" id="SSF49503">
    <property type="entry name" value="Cupredoxins"/>
    <property type="match status" value="3"/>
</dbReference>
<evidence type="ECO:0000256" key="6">
    <source>
        <dbReference type="ARBA" id="ARBA00041027"/>
    </source>
</evidence>
<evidence type="ECO:0000256" key="1">
    <source>
        <dbReference type="ARBA" id="ARBA00010609"/>
    </source>
</evidence>
<dbReference type="CDD" id="cd04232">
    <property type="entry name" value="CuRO_1_CueO_FtsP"/>
    <property type="match status" value="1"/>
</dbReference>
<reference evidence="12 13" key="1">
    <citation type="submission" date="2020-03" db="EMBL/GenBank/DDBJ databases">
        <title>Whole genome shotgun sequence of Phytohabitans rumicis NBRC 108638.</title>
        <authorList>
            <person name="Komaki H."/>
            <person name="Tamura T."/>
        </authorList>
    </citation>
    <scope>NUCLEOTIDE SEQUENCE [LARGE SCALE GENOMIC DNA]</scope>
    <source>
        <strain evidence="12 13">NBRC 108638</strain>
    </source>
</reference>
<evidence type="ECO:0000259" key="11">
    <source>
        <dbReference type="Pfam" id="PF07732"/>
    </source>
</evidence>
<dbReference type="InterPro" id="IPR006311">
    <property type="entry name" value="TAT_signal"/>
</dbReference>
<dbReference type="AlphaFoldDB" id="A0A6V8L898"/>
<dbReference type="GO" id="GO:0016491">
    <property type="term" value="F:oxidoreductase activity"/>
    <property type="evidence" value="ECO:0007669"/>
    <property type="project" value="UniProtKB-KW"/>
</dbReference>
<dbReference type="InterPro" id="IPR045087">
    <property type="entry name" value="Cu-oxidase_fam"/>
</dbReference>
<dbReference type="InterPro" id="IPR002355">
    <property type="entry name" value="Cu_oxidase_Cu_BS"/>
</dbReference>
<evidence type="ECO:0000256" key="9">
    <source>
        <dbReference type="ARBA" id="ARBA00048092"/>
    </source>
</evidence>
<evidence type="ECO:0000256" key="5">
    <source>
        <dbReference type="ARBA" id="ARBA00038978"/>
    </source>
</evidence>
<reference evidence="12 13" key="2">
    <citation type="submission" date="2020-03" db="EMBL/GenBank/DDBJ databases">
        <authorList>
            <person name="Ichikawa N."/>
            <person name="Kimura A."/>
            <person name="Kitahashi Y."/>
            <person name="Uohara A."/>
        </authorList>
    </citation>
    <scope>NUCLEOTIDE SEQUENCE [LARGE SCALE GENOMIC DNA]</scope>
    <source>
        <strain evidence="12 13">NBRC 108638</strain>
    </source>
</reference>
<proteinExistence type="inferred from homology"/>
<dbReference type="GO" id="GO:0005507">
    <property type="term" value="F:copper ion binding"/>
    <property type="evidence" value="ECO:0007669"/>
    <property type="project" value="InterPro"/>
</dbReference>
<keyword evidence="13" id="KW-1185">Reference proteome</keyword>
<dbReference type="PANTHER" id="PTHR48267">
    <property type="entry name" value="CUPREDOXIN SUPERFAMILY PROTEIN"/>
    <property type="match status" value="1"/>
</dbReference>
<keyword evidence="4" id="KW-0560">Oxidoreductase</keyword>
<feature type="domain" description="Plastocyanin-like" evidence="11">
    <location>
        <begin position="76"/>
        <end position="191"/>
    </location>
</feature>